<feature type="coiled-coil region" evidence="1">
    <location>
        <begin position="338"/>
        <end position="368"/>
    </location>
</feature>
<sequence length="368" mass="41473">EKDKKESDAIRECQKENELLKDQEKKFGERTKNSVEQYGKVRALQSEVKIEKAENKKLREQNALLNEYIGELGAEEDYLNLQSRLVSAENILSKADKEQRTRSNSLDLAYSPISPVIKGGRSLGDELGSYFSKKFPSSESSNDYSSKSTTESEIDPTLISPVIYSKKYDDLKKFNDDLLFELDHLVAGEESHDLLPLLRSVLINWATHINSLLSELPEDVAKKAVELESECNIEEHRELVSENARLWEEIRTRGINSGSTTPNNETETSTDRGEKLPSPEPNEKVTAEAVVGSAPPSPHGISVKGVVSSINRILIKADRICESNATDIEIEDDFAVQKENIDDEYKDVEEQIKEKTEKKAELEKKVDE</sequence>
<name>A0A9N9IP54_9GLOM</name>
<feature type="compositionally biased region" description="Low complexity" evidence="2">
    <location>
        <begin position="256"/>
        <end position="267"/>
    </location>
</feature>
<dbReference type="OrthoDB" id="10558228at2759"/>
<comment type="caution">
    <text evidence="3">The sequence shown here is derived from an EMBL/GenBank/DDBJ whole genome shotgun (WGS) entry which is preliminary data.</text>
</comment>
<gene>
    <name evidence="3" type="ORF">FCALED_LOCUS15932</name>
</gene>
<keyword evidence="1" id="KW-0175">Coiled coil</keyword>
<accession>A0A9N9IP54</accession>
<evidence type="ECO:0000313" key="3">
    <source>
        <dbReference type="EMBL" id="CAG8745521.1"/>
    </source>
</evidence>
<keyword evidence="4" id="KW-1185">Reference proteome</keyword>
<dbReference type="Proteomes" id="UP000789570">
    <property type="component" value="Unassembled WGS sequence"/>
</dbReference>
<evidence type="ECO:0000313" key="4">
    <source>
        <dbReference type="Proteomes" id="UP000789570"/>
    </source>
</evidence>
<dbReference type="AlphaFoldDB" id="A0A9N9IP54"/>
<feature type="non-terminal residue" evidence="3">
    <location>
        <position position="368"/>
    </location>
</feature>
<feature type="region of interest" description="Disordered" evidence="2">
    <location>
        <begin position="252"/>
        <end position="301"/>
    </location>
</feature>
<reference evidence="3" key="1">
    <citation type="submission" date="2021-06" db="EMBL/GenBank/DDBJ databases">
        <authorList>
            <person name="Kallberg Y."/>
            <person name="Tangrot J."/>
            <person name="Rosling A."/>
        </authorList>
    </citation>
    <scope>NUCLEOTIDE SEQUENCE</scope>
    <source>
        <strain evidence="3">UK204</strain>
    </source>
</reference>
<organism evidence="3 4">
    <name type="scientific">Funneliformis caledonium</name>
    <dbReference type="NCBI Taxonomy" id="1117310"/>
    <lineage>
        <taxon>Eukaryota</taxon>
        <taxon>Fungi</taxon>
        <taxon>Fungi incertae sedis</taxon>
        <taxon>Mucoromycota</taxon>
        <taxon>Glomeromycotina</taxon>
        <taxon>Glomeromycetes</taxon>
        <taxon>Glomerales</taxon>
        <taxon>Glomeraceae</taxon>
        <taxon>Funneliformis</taxon>
    </lineage>
</organism>
<feature type="coiled-coil region" evidence="1">
    <location>
        <begin position="41"/>
        <end position="98"/>
    </location>
</feature>
<evidence type="ECO:0000256" key="1">
    <source>
        <dbReference type="SAM" id="Coils"/>
    </source>
</evidence>
<protein>
    <submittedName>
        <fullName evidence="3">7689_t:CDS:1</fullName>
    </submittedName>
</protein>
<evidence type="ECO:0000256" key="2">
    <source>
        <dbReference type="SAM" id="MobiDB-lite"/>
    </source>
</evidence>
<proteinExistence type="predicted"/>
<dbReference type="EMBL" id="CAJVPQ010016375">
    <property type="protein sequence ID" value="CAG8745521.1"/>
    <property type="molecule type" value="Genomic_DNA"/>
</dbReference>
<feature type="compositionally biased region" description="Basic and acidic residues" evidence="2">
    <location>
        <begin position="269"/>
        <end position="286"/>
    </location>
</feature>